<sequence>GGVASLSLSPDERTVCVVSTERQVKLLDLAVQSSDDDDGTEEFQ</sequence>
<protein>
    <recommendedName>
        <fullName evidence="3">Anaphase-promoting complex subunit 4 WD40 domain-containing protein</fullName>
    </recommendedName>
</protein>
<feature type="non-terminal residue" evidence="1">
    <location>
        <position position="44"/>
    </location>
</feature>
<evidence type="ECO:0000313" key="1">
    <source>
        <dbReference type="EMBL" id="GCA64847.1"/>
    </source>
</evidence>
<dbReference type="EMBL" id="BDIP01008808">
    <property type="protein sequence ID" value="GCA64847.1"/>
    <property type="molecule type" value="Genomic_DNA"/>
</dbReference>
<dbReference type="AlphaFoldDB" id="A0A391NUW7"/>
<keyword evidence="2" id="KW-1185">Reference proteome</keyword>
<dbReference type="Proteomes" id="UP000265618">
    <property type="component" value="Unassembled WGS sequence"/>
</dbReference>
<comment type="caution">
    <text evidence="1">The sequence shown here is derived from an EMBL/GenBank/DDBJ whole genome shotgun (WGS) entry which is preliminary data.</text>
</comment>
<proteinExistence type="predicted"/>
<gene>
    <name evidence="1" type="ORF">KIPB_015555</name>
</gene>
<evidence type="ECO:0000313" key="2">
    <source>
        <dbReference type="Proteomes" id="UP000265618"/>
    </source>
</evidence>
<reference evidence="1 2" key="1">
    <citation type="journal article" date="2018" name="PLoS ONE">
        <title>The draft genome of Kipferlia bialata reveals reductive genome evolution in fornicate parasites.</title>
        <authorList>
            <person name="Tanifuji G."/>
            <person name="Takabayashi S."/>
            <person name="Kume K."/>
            <person name="Takagi M."/>
            <person name="Nakayama T."/>
            <person name="Kamikawa R."/>
            <person name="Inagaki Y."/>
            <person name="Hashimoto T."/>
        </authorList>
    </citation>
    <scope>NUCLEOTIDE SEQUENCE [LARGE SCALE GENOMIC DNA]</scope>
    <source>
        <strain evidence="1">NY0173</strain>
    </source>
</reference>
<name>A0A391NUW7_9EUKA</name>
<evidence type="ECO:0008006" key="3">
    <source>
        <dbReference type="Google" id="ProtNLM"/>
    </source>
</evidence>
<feature type="non-terminal residue" evidence="1">
    <location>
        <position position="1"/>
    </location>
</feature>
<accession>A0A391NUW7</accession>
<organism evidence="1 2">
    <name type="scientific">Kipferlia bialata</name>
    <dbReference type="NCBI Taxonomy" id="797122"/>
    <lineage>
        <taxon>Eukaryota</taxon>
        <taxon>Metamonada</taxon>
        <taxon>Carpediemonas-like organisms</taxon>
        <taxon>Kipferlia</taxon>
    </lineage>
</organism>